<dbReference type="Pfam" id="PF10934">
    <property type="entry name" value="Sheath_initiator"/>
    <property type="match status" value="1"/>
</dbReference>
<name>A0ABN5JEI1_FUSVA</name>
<reference evidence="2" key="1">
    <citation type="journal article" date="2018" name="MSphere">
        <title>Fusobacterium Genomics Using MinION and Illumina Sequencing Enables Genome Completion and Correction.</title>
        <authorList>
            <person name="Todd S.M."/>
            <person name="Settlage R.E."/>
            <person name="Lahmers K.K."/>
            <person name="Slade D.J."/>
        </authorList>
    </citation>
    <scope>NUCLEOTIDE SEQUENCE [LARGE SCALE GENOMIC DNA]</scope>
    <source>
        <strain evidence="2">ATCC 27725</strain>
    </source>
</reference>
<dbReference type="Gene3D" id="3.10.450.40">
    <property type="match status" value="1"/>
</dbReference>
<dbReference type="Proteomes" id="UP000241238">
    <property type="component" value="Chromosome"/>
</dbReference>
<accession>A0ABN5JEI1</accession>
<dbReference type="GeneID" id="77467028"/>
<dbReference type="InterPro" id="IPR020288">
    <property type="entry name" value="Sheath_initiator"/>
</dbReference>
<evidence type="ECO:0000313" key="1">
    <source>
        <dbReference type="EMBL" id="AVQ30325.1"/>
    </source>
</evidence>
<dbReference type="RefSeq" id="WP_005948956.1">
    <property type="nucleotide sequence ID" value="NZ_CP028103.1"/>
</dbReference>
<keyword evidence="2" id="KW-1185">Reference proteome</keyword>
<evidence type="ECO:0000313" key="2">
    <source>
        <dbReference type="Proteomes" id="UP000241238"/>
    </source>
</evidence>
<gene>
    <name evidence="1" type="ORF">C4N18_03420</name>
</gene>
<sequence>MIPVRDSFTSDEYSIIESPTKTYKMDIEDNKRYLRIKGHTDERKAMEQAIYKILLTERYQYLIYSWNYGIELKDLFGKPIPYCCVELERRIREALLQDERITKVYDFEFENPEFETILVKFKADTIYGEMDLSREVRLSSV</sequence>
<proteinExistence type="predicted"/>
<dbReference type="EMBL" id="CP028103">
    <property type="protein sequence ID" value="AVQ30325.1"/>
    <property type="molecule type" value="Genomic_DNA"/>
</dbReference>
<protein>
    <submittedName>
        <fullName evidence="1">DUF2634 domain-containing protein</fullName>
    </submittedName>
</protein>
<organism evidence="1 2">
    <name type="scientific">Fusobacterium varium ATCC 27725</name>
    <dbReference type="NCBI Taxonomy" id="469618"/>
    <lineage>
        <taxon>Bacteria</taxon>
        <taxon>Fusobacteriati</taxon>
        <taxon>Fusobacteriota</taxon>
        <taxon>Fusobacteriia</taxon>
        <taxon>Fusobacteriales</taxon>
        <taxon>Fusobacteriaceae</taxon>
        <taxon>Fusobacterium</taxon>
    </lineage>
</organism>
<dbReference type="SUPFAM" id="SSF160719">
    <property type="entry name" value="gpW/gp25-like"/>
    <property type="match status" value="1"/>
</dbReference>